<dbReference type="PANTHER" id="PTHR13299">
    <property type="entry name" value="PEROXISOMAL MEMBRANE PROTEIN PEX16"/>
    <property type="match status" value="1"/>
</dbReference>
<organism evidence="4 5">
    <name type="scientific">Filobasidium floriforme</name>
    <dbReference type="NCBI Taxonomy" id="5210"/>
    <lineage>
        <taxon>Eukaryota</taxon>
        <taxon>Fungi</taxon>
        <taxon>Dikarya</taxon>
        <taxon>Basidiomycota</taxon>
        <taxon>Agaricomycotina</taxon>
        <taxon>Tremellomycetes</taxon>
        <taxon>Filobasidiales</taxon>
        <taxon>Filobasidiaceae</taxon>
        <taxon>Filobasidium</taxon>
    </lineage>
</organism>
<keyword evidence="5" id="KW-1185">Reference proteome</keyword>
<evidence type="ECO:0000313" key="4">
    <source>
        <dbReference type="EMBL" id="KAG7580081.1"/>
    </source>
</evidence>
<accession>A0A8K0JS59</accession>
<comment type="subcellular location">
    <subcellularLocation>
        <location evidence="2">Peroxisome membrane</location>
    </subcellularLocation>
</comment>
<gene>
    <name evidence="4" type="ORF">FFLO_00052</name>
</gene>
<protein>
    <recommendedName>
        <fullName evidence="2">Peroxisomal membrane protein PEX16</fullName>
    </recommendedName>
</protein>
<comment type="similarity">
    <text evidence="1 2">Belongs to the peroxin-16 family.</text>
</comment>
<dbReference type="GO" id="GO:0007031">
    <property type="term" value="P:peroxisome organization"/>
    <property type="evidence" value="ECO:0007669"/>
    <property type="project" value="UniProtKB-KW"/>
</dbReference>
<dbReference type="Proteomes" id="UP000812966">
    <property type="component" value="Unassembled WGS sequence"/>
</dbReference>
<evidence type="ECO:0000256" key="2">
    <source>
        <dbReference type="RuleBase" id="RU365003"/>
    </source>
</evidence>
<dbReference type="EMBL" id="JABELV010000001">
    <property type="protein sequence ID" value="KAG7580081.1"/>
    <property type="molecule type" value="Genomic_DNA"/>
</dbReference>
<dbReference type="InterPro" id="IPR013919">
    <property type="entry name" value="Pex16"/>
</dbReference>
<evidence type="ECO:0000256" key="3">
    <source>
        <dbReference type="SAM" id="MobiDB-lite"/>
    </source>
</evidence>
<keyword evidence="2" id="KW-0576">Peroxisome</keyword>
<dbReference type="Pfam" id="PF08610">
    <property type="entry name" value="Pex16"/>
    <property type="match status" value="1"/>
</dbReference>
<dbReference type="GO" id="GO:0005778">
    <property type="term" value="C:peroxisomal membrane"/>
    <property type="evidence" value="ECO:0007669"/>
    <property type="project" value="UniProtKB-SubCell"/>
</dbReference>
<dbReference type="PANTHER" id="PTHR13299:SF0">
    <property type="entry name" value="PEROXISOMAL MEMBRANE PROTEIN PEX16"/>
    <property type="match status" value="1"/>
</dbReference>
<feature type="region of interest" description="Disordered" evidence="3">
    <location>
        <begin position="198"/>
        <end position="220"/>
    </location>
</feature>
<keyword evidence="2" id="KW-0962">Peroxisome biogenesis</keyword>
<evidence type="ECO:0000313" key="5">
    <source>
        <dbReference type="Proteomes" id="UP000812966"/>
    </source>
</evidence>
<sequence length="420" mass="47141">MLGKIKDVYENALLESSSTLTTVESTLRQLTWFLPGRFEDAEIASEGLYSALSIIGIYHDSLIAKRLDQIPSLPPSPFPVVHTYTSPPIESNPSDRLISGCSSTSSAEAWSARQKIPRPSDHSRYTRHYCQTSPTYNRASRILVFIQYVQLLTEMVVRKKRGDKKRWQVLLWLEGIKSSLRLIMLGVTRRPLLNSPIPGREVDPSLLPSKTPRPDPLAADLEESLPDLPNIPALSPAPLHSHVLPLSDALPETLQSPAQELLPRLRGTKEWIGETMHATEGLVCVLTYIWVAHRQQRQGLRPGRGSISPTVPASWSLANLAQSTPTTSLIPLIYILVSRLLRRQPIRGDEGMTSLLADTYAERDNNLVWYLVRGSIWQRFTRPKAMGLLNALDKVWGLNLIATLVRDHVDLVDDLYYCEP</sequence>
<evidence type="ECO:0000256" key="1">
    <source>
        <dbReference type="ARBA" id="ARBA00009505"/>
    </source>
</evidence>
<name>A0A8K0JS59_9TREE</name>
<dbReference type="AlphaFoldDB" id="A0A8K0JS59"/>
<reference evidence="4" key="1">
    <citation type="submission" date="2020-04" db="EMBL/GenBank/DDBJ databases">
        <title>Analysis of mating type loci in Filobasidium floriforme.</title>
        <authorList>
            <person name="Nowrousian M."/>
        </authorList>
    </citation>
    <scope>NUCLEOTIDE SEQUENCE</scope>
    <source>
        <strain evidence="4">CBS 6242</strain>
    </source>
</reference>
<comment type="caution">
    <text evidence="4">The sequence shown here is derived from an EMBL/GenBank/DDBJ whole genome shotgun (WGS) entry which is preliminary data.</text>
</comment>
<proteinExistence type="inferred from homology"/>